<dbReference type="PANTHER" id="PTHR35604">
    <property type="entry name" value="TRANSPOSASE INSH FOR INSERTION SEQUENCE ELEMENT IS5A-RELATED"/>
    <property type="match status" value="1"/>
</dbReference>
<name>A0A1W6SQR8_9PROT</name>
<evidence type="ECO:0000313" key="3">
    <source>
        <dbReference type="Proteomes" id="UP000012179"/>
    </source>
</evidence>
<evidence type="ECO:0000313" key="2">
    <source>
        <dbReference type="EMBL" id="ARO88115.1"/>
    </source>
</evidence>
<dbReference type="InterPro" id="IPR008490">
    <property type="entry name" value="Transposase_InsH_N"/>
</dbReference>
<reference evidence="2 3" key="1">
    <citation type="journal article" date="2015" name="Int. J. Syst. Evol. Microbiol.">
        <title>Nitrosospira lacus sp. nov., a psychrotolerant, ammonia-oxidizing bacterium from sandy lake sediment.</title>
        <authorList>
            <person name="Urakawa H."/>
            <person name="Garcia J.C."/>
            <person name="Nielsen J.L."/>
            <person name="Le V.Q."/>
            <person name="Kozlowski J.A."/>
            <person name="Stein L.Y."/>
            <person name="Lim C.K."/>
            <person name="Pommerening-Roser A."/>
            <person name="Martens-Habbena W."/>
            <person name="Stahl D.A."/>
            <person name="Klotz M.G."/>
        </authorList>
    </citation>
    <scope>NUCLEOTIDE SEQUENCE [LARGE SCALE GENOMIC DNA]</scope>
    <source>
        <strain evidence="2 3">APG3</strain>
    </source>
</reference>
<dbReference type="OrthoDB" id="9774608at2"/>
<proteinExistence type="predicted"/>
<gene>
    <name evidence="2" type="ORF">EBAPG3_010210</name>
</gene>
<sequence length="239" mass="26910">MQMQTNLGSMKKEARTKCDTALMEAHALIDWEGLRTELMEIYRREIGQGGGEGEKFMDPVPIFKAVLLGHWHNLSDPKLKEALHMRTDFMDFCGMGHSGDAPDEITLRRFRSRLITSGRLAGMLAGVNAKLRAHGLVIRGPRHAAADDVHVQPSVRPKRDTIDNAGIMGAPHAIETGNRRDGMSMKYPKLITCIKTRHSDPDATWIRKNKKKYFGYTGYVHVANEDNYIRRSVQGGQQK</sequence>
<dbReference type="eggNOG" id="COG3039">
    <property type="taxonomic scope" value="Bacteria"/>
</dbReference>
<dbReference type="AlphaFoldDB" id="A0A1W6SQR8"/>
<dbReference type="Pfam" id="PF05598">
    <property type="entry name" value="DUF772"/>
    <property type="match status" value="1"/>
</dbReference>
<dbReference type="Proteomes" id="UP000012179">
    <property type="component" value="Chromosome"/>
</dbReference>
<organism evidence="2 3">
    <name type="scientific">Nitrosospira lacus</name>
    <dbReference type="NCBI Taxonomy" id="1288494"/>
    <lineage>
        <taxon>Bacteria</taxon>
        <taxon>Pseudomonadati</taxon>
        <taxon>Pseudomonadota</taxon>
        <taxon>Betaproteobacteria</taxon>
        <taxon>Nitrosomonadales</taxon>
        <taxon>Nitrosomonadaceae</taxon>
        <taxon>Nitrosospira</taxon>
    </lineage>
</organism>
<dbReference type="EMBL" id="CP021106">
    <property type="protein sequence ID" value="ARO88115.1"/>
    <property type="molecule type" value="Genomic_DNA"/>
</dbReference>
<dbReference type="PANTHER" id="PTHR35604:SF2">
    <property type="entry name" value="TRANSPOSASE INSH FOR INSERTION SEQUENCE ELEMENT IS5A-RELATED"/>
    <property type="match status" value="1"/>
</dbReference>
<dbReference type="KEGG" id="nlc:EBAPG3_010210"/>
<keyword evidence="3" id="KW-1185">Reference proteome</keyword>
<accession>A0A1W6SQR8</accession>
<feature type="domain" description="Transposase InsH N-terminal" evidence="1">
    <location>
        <begin position="19"/>
        <end position="113"/>
    </location>
</feature>
<evidence type="ECO:0000259" key="1">
    <source>
        <dbReference type="Pfam" id="PF05598"/>
    </source>
</evidence>
<protein>
    <recommendedName>
        <fullName evidence="1">Transposase InsH N-terminal domain-containing protein</fullName>
    </recommendedName>
</protein>